<dbReference type="EMBL" id="DAKRPA010000041">
    <property type="protein sequence ID" value="DBA01833.1"/>
    <property type="molecule type" value="Genomic_DNA"/>
</dbReference>
<feature type="transmembrane region" description="Helical" evidence="1">
    <location>
        <begin position="71"/>
        <end position="89"/>
    </location>
</feature>
<feature type="transmembrane region" description="Helical" evidence="1">
    <location>
        <begin position="41"/>
        <end position="59"/>
    </location>
</feature>
<feature type="transmembrane region" description="Helical" evidence="1">
    <location>
        <begin position="110"/>
        <end position="134"/>
    </location>
</feature>
<keyword evidence="1" id="KW-1133">Transmembrane helix</keyword>
<reference evidence="2" key="2">
    <citation type="journal article" date="2023" name="Microbiol Resour">
        <title>Decontamination and Annotation of the Draft Genome Sequence of the Oomycete Lagenidium giganteum ARSEF 373.</title>
        <authorList>
            <person name="Morgan W.R."/>
            <person name="Tartar A."/>
        </authorList>
    </citation>
    <scope>NUCLEOTIDE SEQUENCE</scope>
    <source>
        <strain evidence="2">ARSEF 373</strain>
    </source>
</reference>
<keyword evidence="3" id="KW-1185">Reference proteome</keyword>
<dbReference type="AlphaFoldDB" id="A0AAV2Z9A0"/>
<name>A0AAV2Z9A0_9STRA</name>
<feature type="transmembrane region" description="Helical" evidence="1">
    <location>
        <begin position="186"/>
        <end position="204"/>
    </location>
</feature>
<protein>
    <submittedName>
        <fullName evidence="2">Uncharacterized protein</fullName>
    </submittedName>
</protein>
<feature type="transmembrane region" description="Helical" evidence="1">
    <location>
        <begin position="140"/>
        <end position="165"/>
    </location>
</feature>
<evidence type="ECO:0000256" key="1">
    <source>
        <dbReference type="SAM" id="Phobius"/>
    </source>
</evidence>
<reference evidence="2" key="1">
    <citation type="submission" date="2022-11" db="EMBL/GenBank/DDBJ databases">
        <authorList>
            <person name="Morgan W.R."/>
            <person name="Tartar A."/>
        </authorList>
    </citation>
    <scope>NUCLEOTIDE SEQUENCE</scope>
    <source>
        <strain evidence="2">ARSEF 373</strain>
    </source>
</reference>
<evidence type="ECO:0000313" key="3">
    <source>
        <dbReference type="Proteomes" id="UP001146120"/>
    </source>
</evidence>
<keyword evidence="1" id="KW-0812">Transmembrane</keyword>
<dbReference type="Proteomes" id="UP001146120">
    <property type="component" value="Unassembled WGS sequence"/>
</dbReference>
<comment type="caution">
    <text evidence="2">The sequence shown here is derived from an EMBL/GenBank/DDBJ whole genome shotgun (WGS) entry which is preliminary data.</text>
</comment>
<organism evidence="2 3">
    <name type="scientific">Lagenidium giganteum</name>
    <dbReference type="NCBI Taxonomy" id="4803"/>
    <lineage>
        <taxon>Eukaryota</taxon>
        <taxon>Sar</taxon>
        <taxon>Stramenopiles</taxon>
        <taxon>Oomycota</taxon>
        <taxon>Peronosporomycetes</taxon>
        <taxon>Pythiales</taxon>
        <taxon>Pythiaceae</taxon>
    </lineage>
</organism>
<keyword evidence="1" id="KW-0472">Membrane</keyword>
<sequence length="216" mass="24561">MRCAALVRAWEATQVELHGRYSTRRLQQFHEYCQRASVPRVLAVLLLTPLPCLVVVLLTDAIPMESPSKGLTGSFPFWIRAWITAAVMTGGQLEQFRTSLSKLPIRNRHVITLTLIDATVTIGGSYAIACAIGFPIPFTFVVVMVPCALEFASLVIVQVTFMRYVRLSPLHLLAFVLEKQVKMAQSHLILWFLFMIDMMLYHFGERYPCRDDSWLL</sequence>
<accession>A0AAV2Z9A0</accession>
<gene>
    <name evidence="2" type="ORF">N0F65_002949</name>
</gene>
<evidence type="ECO:0000313" key="2">
    <source>
        <dbReference type="EMBL" id="DBA01833.1"/>
    </source>
</evidence>
<proteinExistence type="predicted"/>